<evidence type="ECO:0000256" key="7">
    <source>
        <dbReference type="ARBA" id="ARBA00045681"/>
    </source>
</evidence>
<dbReference type="GO" id="GO:0051536">
    <property type="term" value="F:iron-sulfur cluster binding"/>
    <property type="evidence" value="ECO:0007669"/>
    <property type="project" value="UniProtKB-KW"/>
</dbReference>
<keyword evidence="2" id="KW-0479">Metal-binding</keyword>
<evidence type="ECO:0000256" key="2">
    <source>
        <dbReference type="ARBA" id="ARBA00022723"/>
    </source>
</evidence>
<dbReference type="GO" id="GO:0046872">
    <property type="term" value="F:metal ion binding"/>
    <property type="evidence" value="ECO:0007669"/>
    <property type="project" value="UniProtKB-KW"/>
</dbReference>
<keyword evidence="9" id="KW-0689">Ribosomal protein</keyword>
<comment type="subcellular location">
    <subcellularLocation>
        <location evidence="1">Mitochondrion</location>
    </subcellularLocation>
</comment>
<evidence type="ECO:0000313" key="10">
    <source>
        <dbReference type="Proteomes" id="UP001216638"/>
    </source>
</evidence>
<evidence type="ECO:0000256" key="5">
    <source>
        <dbReference type="ARBA" id="ARBA00023014"/>
    </source>
</evidence>
<dbReference type="GO" id="GO:0003735">
    <property type="term" value="F:structural constituent of ribosome"/>
    <property type="evidence" value="ECO:0007669"/>
    <property type="project" value="TreeGrafter"/>
</dbReference>
<dbReference type="InterPro" id="IPR015324">
    <property type="entry name" value="Ribosomal_Rsm22-like"/>
</dbReference>
<proteinExistence type="predicted"/>
<evidence type="ECO:0000256" key="1">
    <source>
        <dbReference type="ARBA" id="ARBA00004173"/>
    </source>
</evidence>
<evidence type="ECO:0000256" key="6">
    <source>
        <dbReference type="ARBA" id="ARBA00023128"/>
    </source>
</evidence>
<feature type="region of interest" description="Disordered" evidence="8">
    <location>
        <begin position="594"/>
        <end position="621"/>
    </location>
</feature>
<dbReference type="PANTHER" id="PTHR13184">
    <property type="entry name" value="37S RIBOSOMAL PROTEIN S22"/>
    <property type="match status" value="1"/>
</dbReference>
<feature type="compositionally biased region" description="Basic residues" evidence="8">
    <location>
        <begin position="594"/>
        <end position="607"/>
    </location>
</feature>
<keyword evidence="10" id="KW-1185">Reference proteome</keyword>
<dbReference type="AlphaFoldDB" id="A0AAF0IRH3"/>
<keyword evidence="4" id="KW-0408">Iron</keyword>
<dbReference type="Proteomes" id="UP001216638">
    <property type="component" value="Chromosome 1"/>
</dbReference>
<evidence type="ECO:0000313" key="9">
    <source>
        <dbReference type="EMBL" id="WFC93918.1"/>
    </source>
</evidence>
<protein>
    <submittedName>
        <fullName evidence="9">37S ribosomal protein S22</fullName>
    </submittedName>
</protein>
<evidence type="ECO:0000256" key="3">
    <source>
        <dbReference type="ARBA" id="ARBA00022946"/>
    </source>
</evidence>
<dbReference type="PANTHER" id="PTHR13184:SF5">
    <property type="entry name" value="METHYLTRANSFERASE-LIKE PROTEIN 17, MITOCHONDRIAL"/>
    <property type="match status" value="1"/>
</dbReference>
<evidence type="ECO:0000256" key="4">
    <source>
        <dbReference type="ARBA" id="ARBA00023004"/>
    </source>
</evidence>
<dbReference type="GO" id="GO:0005763">
    <property type="term" value="C:mitochondrial small ribosomal subunit"/>
    <property type="evidence" value="ECO:0007669"/>
    <property type="project" value="TreeGrafter"/>
</dbReference>
<organism evidence="9 10">
    <name type="scientific">Malassezia brasiliensis</name>
    <dbReference type="NCBI Taxonomy" id="1821822"/>
    <lineage>
        <taxon>Eukaryota</taxon>
        <taxon>Fungi</taxon>
        <taxon>Dikarya</taxon>
        <taxon>Basidiomycota</taxon>
        <taxon>Ustilaginomycotina</taxon>
        <taxon>Malasseziomycetes</taxon>
        <taxon>Malasseziales</taxon>
        <taxon>Malasseziaceae</taxon>
        <taxon>Malassezia</taxon>
    </lineage>
</organism>
<dbReference type="GO" id="GO:0008168">
    <property type="term" value="F:methyltransferase activity"/>
    <property type="evidence" value="ECO:0007669"/>
    <property type="project" value="InterPro"/>
</dbReference>
<dbReference type="GO" id="GO:0006412">
    <property type="term" value="P:translation"/>
    <property type="evidence" value="ECO:0007669"/>
    <property type="project" value="InterPro"/>
</dbReference>
<dbReference type="InterPro" id="IPR052571">
    <property type="entry name" value="Mt_RNA_Methyltransferase"/>
</dbReference>
<gene>
    <name evidence="9" type="primary">RSM22</name>
    <name evidence="9" type="ORF">MBRA1_000544</name>
</gene>
<evidence type="ECO:0000256" key="8">
    <source>
        <dbReference type="SAM" id="MobiDB-lite"/>
    </source>
</evidence>
<sequence>MRLLSSGRRGLACVPSVAHNVRRAQLYGAAQVSGTLGTESEVPDSRFYTEVDEAPASSALQRLSPAARLGSSRVQGTAAVGMHDSLQDAIAQQVLRANKAQLRHDAAHLATLAHAGQAETRGLAQPPSVSFWDSLRGTRASALYAAAQMPGRYAVLMRILDEVQRRLPSTSAHGWAPTKLVDWNAQAFDALWASLTVFGTLNEYHAEAWSKELLSMGTQLLEQLHKGDTELRAPLAQLYAQLRLRGDKPHILGRAPSTPAQGSTLGVYAYGLSTLPTDAARERQVQRMWKSDADVLVFVESATPRGFACIAAARAQLLSMQTAERPCHVVAPCPHDRACPILRMDTLDTQPTRAVPSLCSYSQMYHAPAFTRATLEDARSDRVEEYCYVVVQRGARPSLVHAEEAWHAEVPPAAQPHVASAVATLARASRQGILDTLRADAPRELQGADTPNTDETLDSCIAALEAHGVDARRVMQLEAFAWPRIVRTPLKKGGHVTFDACCPNGALERFTLAKSAGRQAYQDARKARQGELFPHVDKTSKPTIQREGADLNTLPERLPAMRSSQRPPSDEACEHMYIAPDAVLYARSAGTARVPKRTARRAPKWHAKPVSERGTRLSRKPNRARLDEELHFWDA</sequence>
<dbReference type="Pfam" id="PF09243">
    <property type="entry name" value="Rsm22"/>
    <property type="match status" value="2"/>
</dbReference>
<keyword evidence="6" id="KW-0496">Mitochondrion</keyword>
<keyword evidence="3" id="KW-0809">Transit peptide</keyword>
<keyword evidence="5" id="KW-0411">Iron-sulfur</keyword>
<comment type="function">
    <text evidence="7">Mitochondrial ribosome (mitoribosome) assembly factor. Binds at the interface of the head and body domains of the mitochondrial small ribosomal subunit (mt-SSU), occluding the mRNA channel and preventing compaction of the head domain towards the body. Probable inactive methyltransferase: retains the characteristic folding and ability to bind S-adenosyl-L-methionine, but it probably lost its methyltransferase activity.</text>
</comment>
<dbReference type="EMBL" id="CP119951">
    <property type="protein sequence ID" value="WFC93918.1"/>
    <property type="molecule type" value="Genomic_DNA"/>
</dbReference>
<keyword evidence="9" id="KW-0687">Ribonucleoprotein</keyword>
<accession>A0AAF0IRH3</accession>
<name>A0AAF0IRH3_9BASI</name>
<reference evidence="9" key="1">
    <citation type="submission" date="2023-03" db="EMBL/GenBank/DDBJ databases">
        <title>Mating type loci evolution in Malassezia.</title>
        <authorList>
            <person name="Coelho M.A."/>
        </authorList>
    </citation>
    <scope>NUCLEOTIDE SEQUENCE</scope>
    <source>
        <strain evidence="9">CBS 14135</strain>
    </source>
</reference>